<comment type="caution">
    <text evidence="1">The sequence shown here is derived from an EMBL/GenBank/DDBJ whole genome shotgun (WGS) entry which is preliminary data.</text>
</comment>
<dbReference type="AlphaFoldDB" id="A0A7Z0WQ35"/>
<dbReference type="OrthoDB" id="4481150at2"/>
<evidence type="ECO:0000313" key="1">
    <source>
        <dbReference type="EMBL" id="OLF12193.1"/>
    </source>
</evidence>
<dbReference type="RefSeq" id="WP_075132384.1">
    <property type="nucleotide sequence ID" value="NZ_MSIF01000003.1"/>
</dbReference>
<evidence type="ECO:0000313" key="2">
    <source>
        <dbReference type="Proteomes" id="UP000185696"/>
    </source>
</evidence>
<protein>
    <submittedName>
        <fullName evidence="1">Uncharacterized protein</fullName>
    </submittedName>
</protein>
<dbReference type="Proteomes" id="UP000185696">
    <property type="component" value="Unassembled WGS sequence"/>
</dbReference>
<accession>A0A7Z0WQ35</accession>
<reference evidence="1 2" key="1">
    <citation type="submission" date="2016-12" db="EMBL/GenBank/DDBJ databases">
        <title>The draft genome sequence of Actinophytocola xinjiangensis.</title>
        <authorList>
            <person name="Wang W."/>
            <person name="Yuan L."/>
        </authorList>
    </citation>
    <scope>NUCLEOTIDE SEQUENCE [LARGE SCALE GENOMIC DNA]</scope>
    <source>
        <strain evidence="1 2">CGMCC 4.4663</strain>
    </source>
</reference>
<dbReference type="EMBL" id="MSIF01000003">
    <property type="protein sequence ID" value="OLF12193.1"/>
    <property type="molecule type" value="Genomic_DNA"/>
</dbReference>
<organism evidence="1 2">
    <name type="scientific">Actinophytocola xinjiangensis</name>
    <dbReference type="NCBI Taxonomy" id="485602"/>
    <lineage>
        <taxon>Bacteria</taxon>
        <taxon>Bacillati</taxon>
        <taxon>Actinomycetota</taxon>
        <taxon>Actinomycetes</taxon>
        <taxon>Pseudonocardiales</taxon>
        <taxon>Pseudonocardiaceae</taxon>
    </lineage>
</organism>
<proteinExistence type="predicted"/>
<name>A0A7Z0WQ35_9PSEU</name>
<keyword evidence="2" id="KW-1185">Reference proteome</keyword>
<sequence length="96" mass="10160">MYVHVGAGAPTVEDVKNLRQLHVELDGVDEETGAAALAESGLGTLEGDHVWLSIAGLRAAGEHTDAWRGGFDGMIGYARSQGWVNGGRVRAHIVRP</sequence>
<gene>
    <name evidence="1" type="ORF">BLA60_09375</name>
</gene>